<dbReference type="AlphaFoldDB" id="A0A0P1FG23"/>
<dbReference type="InterPro" id="IPR039901">
    <property type="entry name" value="Kdotransferase"/>
</dbReference>
<reference evidence="12 13" key="1">
    <citation type="submission" date="2015-09" db="EMBL/GenBank/DDBJ databases">
        <authorList>
            <consortium name="Swine Surveillance"/>
        </authorList>
    </citation>
    <scope>NUCLEOTIDE SEQUENCE [LARGE SCALE GENOMIC DNA]</scope>
    <source>
        <strain evidence="12 13">CECT 4357</strain>
    </source>
</reference>
<keyword evidence="10" id="KW-0472">Membrane</keyword>
<comment type="function">
    <text evidence="1 10">Involved in lipopolysaccharide (LPS) biosynthesis. Catalyzes the transfer of 3-deoxy-D-manno-octulosonate (Kdo) residue(s) from CMP-Kdo to lipid IV(A), the tetraacyldisaccharide-1,4'-bisphosphate precursor of lipid A.</text>
</comment>
<feature type="site" description="Transition state stabilizer" evidence="9">
    <location>
        <position position="210"/>
    </location>
</feature>
<evidence type="ECO:0000256" key="3">
    <source>
        <dbReference type="ARBA" id="ARBA00012621"/>
    </source>
</evidence>
<evidence type="ECO:0000256" key="9">
    <source>
        <dbReference type="PIRSR" id="PIRSR639901-2"/>
    </source>
</evidence>
<dbReference type="Gene3D" id="3.40.50.2000">
    <property type="entry name" value="Glycogen Phosphorylase B"/>
    <property type="match status" value="1"/>
</dbReference>
<dbReference type="InterPro" id="IPR007507">
    <property type="entry name" value="Glycos_transf_N"/>
</dbReference>
<comment type="catalytic activity">
    <reaction evidence="7 10">
        <text>lipid IVA (E. coli) + CMP-3-deoxy-beta-D-manno-octulosonate = alpha-Kdo-(2-&gt;6)-lipid IVA (E. coli) + CMP + H(+)</text>
        <dbReference type="Rhea" id="RHEA:28066"/>
        <dbReference type="ChEBI" id="CHEBI:15378"/>
        <dbReference type="ChEBI" id="CHEBI:58603"/>
        <dbReference type="ChEBI" id="CHEBI:60364"/>
        <dbReference type="ChEBI" id="CHEBI:60377"/>
        <dbReference type="ChEBI" id="CHEBI:85987"/>
        <dbReference type="EC" id="2.4.99.12"/>
    </reaction>
</comment>
<dbReference type="GO" id="GO:0009244">
    <property type="term" value="P:lipopolysaccharide core region biosynthetic process"/>
    <property type="evidence" value="ECO:0007669"/>
    <property type="project" value="UniProtKB-UniRule"/>
</dbReference>
<protein>
    <recommendedName>
        <fullName evidence="4 10">3-deoxy-D-manno-octulosonic acid transferase</fullName>
        <shortName evidence="10">Kdo transferase</shortName>
        <ecNumber evidence="3 10">2.4.99.12</ecNumber>
    </recommendedName>
    <alternativeName>
        <fullName evidence="6 10">Lipid IV(A) 3-deoxy-D-manno-octulosonic acid transferase</fullName>
    </alternativeName>
</protein>
<accession>A0A0P1FG23</accession>
<evidence type="ECO:0000259" key="11">
    <source>
        <dbReference type="Pfam" id="PF04413"/>
    </source>
</evidence>
<evidence type="ECO:0000313" key="12">
    <source>
        <dbReference type="EMBL" id="CUH66961.1"/>
    </source>
</evidence>
<evidence type="ECO:0000256" key="7">
    <source>
        <dbReference type="ARBA" id="ARBA00049183"/>
    </source>
</evidence>
<feature type="domain" description="3-deoxy-D-manno-octulosonic-acid transferase N-terminal" evidence="11">
    <location>
        <begin position="40"/>
        <end position="211"/>
    </location>
</feature>
<evidence type="ECO:0000256" key="4">
    <source>
        <dbReference type="ARBA" id="ARBA00019077"/>
    </source>
</evidence>
<dbReference type="PANTHER" id="PTHR42755:SF1">
    <property type="entry name" value="3-DEOXY-D-MANNO-OCTULOSONIC ACID TRANSFERASE, MITOCHONDRIAL-RELATED"/>
    <property type="match status" value="1"/>
</dbReference>
<dbReference type="GO" id="GO:0009245">
    <property type="term" value="P:lipid A biosynthetic process"/>
    <property type="evidence" value="ECO:0007669"/>
    <property type="project" value="TreeGrafter"/>
</dbReference>
<evidence type="ECO:0000256" key="2">
    <source>
        <dbReference type="ARBA" id="ARBA00004713"/>
    </source>
</evidence>
<evidence type="ECO:0000256" key="10">
    <source>
        <dbReference type="RuleBase" id="RU365103"/>
    </source>
</evidence>
<dbReference type="SUPFAM" id="SSF53756">
    <property type="entry name" value="UDP-Glycosyltransferase/glycogen phosphorylase"/>
    <property type="match status" value="1"/>
</dbReference>
<name>A0A0P1FG23_THAGE</name>
<dbReference type="EMBL" id="CYSA01000025">
    <property type="protein sequence ID" value="CUH66961.1"/>
    <property type="molecule type" value="Genomic_DNA"/>
</dbReference>
<comment type="pathway">
    <text evidence="2 10">Bacterial outer membrane biogenesis; LPS core biosynthesis.</text>
</comment>
<dbReference type="Pfam" id="PF04413">
    <property type="entry name" value="Glycos_transf_N"/>
    <property type="match status" value="1"/>
</dbReference>
<evidence type="ECO:0000256" key="5">
    <source>
        <dbReference type="ARBA" id="ARBA00022679"/>
    </source>
</evidence>
<sequence>MTPTMTGLLRLYLGLTALAPFLLTRAARRAHEKQQAAPDRFVERLGRATEARPEGRLIWVHAASVGELLSVLRLADELAADTEARVLFTTTTTTAAQLAAERMPEGAIHQYLPVDTPKAVQGFLNHWAPDLALFVEGDLWPRLILRTKARGIPMALINTRVSKSRARAAKTSAALLGRFDLITAQDAAAAEQLSGLGVAAERLHVPGDLKAALPPPPVDRAALTALQLEIGARPVWIAASTHAGEDAEVLAAHRAALVQRPDLLLILVPRHPERAAEILALPGLAGMAVAQRSKGTAITARTQLYLADSLGEIGLFLSLSPVVFLGGSFGPQGGHNPFEPAHFGAVVLHGPKVVNFADSYAEMAAAGIAHEVADGADLGRAVLQWLSAPDRDATQSAARAFMAGKRAIAAETRALVRGLL</sequence>
<dbReference type="Gene3D" id="3.40.50.11720">
    <property type="entry name" value="3-Deoxy-D-manno-octulosonic-acid transferase, N-terminal domain"/>
    <property type="match status" value="1"/>
</dbReference>
<feature type="active site" description="Proton acceptor" evidence="8">
    <location>
        <position position="67"/>
    </location>
</feature>
<feature type="site" description="Transition state stabilizer" evidence="9">
    <location>
        <position position="136"/>
    </location>
</feature>
<organism evidence="12 13">
    <name type="scientific">Thalassovita gelatinovora</name>
    <name type="common">Thalassobius gelatinovorus</name>
    <dbReference type="NCBI Taxonomy" id="53501"/>
    <lineage>
        <taxon>Bacteria</taxon>
        <taxon>Pseudomonadati</taxon>
        <taxon>Pseudomonadota</taxon>
        <taxon>Alphaproteobacteria</taxon>
        <taxon>Rhodobacterales</taxon>
        <taxon>Roseobacteraceae</taxon>
        <taxon>Thalassovita</taxon>
    </lineage>
</organism>
<proteinExistence type="inferred from homology"/>
<dbReference type="GO" id="GO:0043842">
    <property type="term" value="F:Kdo transferase activity"/>
    <property type="evidence" value="ECO:0007669"/>
    <property type="project" value="UniProtKB-EC"/>
</dbReference>
<keyword evidence="13" id="KW-1185">Reference proteome</keyword>
<dbReference type="UniPathway" id="UPA00958"/>
<dbReference type="EC" id="2.4.99.12" evidence="3 10"/>
<keyword evidence="12" id="KW-0328">Glycosyltransferase</keyword>
<gene>
    <name evidence="12" type="primary">waaA_2</name>
    <name evidence="12" type="ORF">TG4357_02740</name>
</gene>
<keyword evidence="10" id="KW-1003">Cell membrane</keyword>
<evidence type="ECO:0000313" key="13">
    <source>
        <dbReference type="Proteomes" id="UP000051587"/>
    </source>
</evidence>
<dbReference type="PANTHER" id="PTHR42755">
    <property type="entry name" value="3-DEOXY-MANNO-OCTULOSONATE CYTIDYLYLTRANSFERASE"/>
    <property type="match status" value="1"/>
</dbReference>
<comment type="similarity">
    <text evidence="10">Belongs to the glycosyltransferase group 1 family.</text>
</comment>
<comment type="subcellular location">
    <subcellularLocation>
        <location evidence="10">Cell membrane</location>
    </subcellularLocation>
</comment>
<evidence type="ECO:0000256" key="1">
    <source>
        <dbReference type="ARBA" id="ARBA00003394"/>
    </source>
</evidence>
<keyword evidence="5 10" id="KW-0808">Transferase</keyword>
<evidence type="ECO:0000256" key="8">
    <source>
        <dbReference type="PIRSR" id="PIRSR639901-1"/>
    </source>
</evidence>
<dbReference type="STRING" id="53501.SAMN04488043_105278"/>
<dbReference type="GO" id="GO:0005886">
    <property type="term" value="C:plasma membrane"/>
    <property type="evidence" value="ECO:0007669"/>
    <property type="project" value="UniProtKB-SubCell"/>
</dbReference>
<dbReference type="InterPro" id="IPR038107">
    <property type="entry name" value="Glycos_transf_N_sf"/>
</dbReference>
<keyword evidence="10" id="KW-0448">Lipopolysaccharide biosynthesis</keyword>
<dbReference type="Proteomes" id="UP000051587">
    <property type="component" value="Unassembled WGS sequence"/>
</dbReference>
<evidence type="ECO:0000256" key="6">
    <source>
        <dbReference type="ARBA" id="ARBA00031445"/>
    </source>
</evidence>